<proteinExistence type="inferred from homology"/>
<dbReference type="PIRSF" id="PIRSF005690">
    <property type="entry name" value="GerBA"/>
    <property type="match status" value="1"/>
</dbReference>
<evidence type="ECO:0000256" key="5">
    <source>
        <dbReference type="SAM" id="MobiDB-lite"/>
    </source>
</evidence>
<dbReference type="EMBL" id="CP020814">
    <property type="protein sequence ID" value="ARK30924.1"/>
    <property type="molecule type" value="Genomic_DNA"/>
</dbReference>
<feature type="compositionally biased region" description="Basic residues" evidence="5">
    <location>
        <begin position="1"/>
        <end position="15"/>
    </location>
</feature>
<comment type="subcellular location">
    <subcellularLocation>
        <location evidence="4">Cell membrane</location>
    </subcellularLocation>
    <subcellularLocation>
        <location evidence="1">Membrane</location>
        <topology evidence="1">Multi-pass membrane protein</topology>
    </subcellularLocation>
</comment>
<dbReference type="GO" id="GO:0005886">
    <property type="term" value="C:plasma membrane"/>
    <property type="evidence" value="ECO:0007669"/>
    <property type="project" value="UniProtKB-SubCell"/>
</dbReference>
<feature type="transmembrane region" description="Helical" evidence="6">
    <location>
        <begin position="323"/>
        <end position="345"/>
    </location>
</feature>
<accession>A0A1X9ME65</accession>
<comment type="similarity">
    <text evidence="2 4">Belongs to the GerABKA family.</text>
</comment>
<dbReference type="PANTHER" id="PTHR22550:SF5">
    <property type="entry name" value="LEUCINE ZIPPER PROTEIN 4"/>
    <property type="match status" value="1"/>
</dbReference>
<feature type="compositionally biased region" description="Basic and acidic residues" evidence="5">
    <location>
        <begin position="517"/>
        <end position="527"/>
    </location>
</feature>
<evidence type="ECO:0000313" key="8">
    <source>
        <dbReference type="Proteomes" id="UP000193006"/>
    </source>
</evidence>
<evidence type="ECO:0000256" key="6">
    <source>
        <dbReference type="SAM" id="Phobius"/>
    </source>
</evidence>
<organism evidence="7 8">
    <name type="scientific">Halalkalibacter krulwichiae</name>
    <dbReference type="NCBI Taxonomy" id="199441"/>
    <lineage>
        <taxon>Bacteria</taxon>
        <taxon>Bacillati</taxon>
        <taxon>Bacillota</taxon>
        <taxon>Bacilli</taxon>
        <taxon>Bacillales</taxon>
        <taxon>Bacillaceae</taxon>
        <taxon>Halalkalibacter</taxon>
    </lineage>
</organism>
<feature type="region of interest" description="Disordered" evidence="5">
    <location>
        <begin position="508"/>
        <end position="568"/>
    </location>
</feature>
<dbReference type="STRING" id="199441.BkAM31D_14355"/>
<dbReference type="PANTHER" id="PTHR22550">
    <property type="entry name" value="SPORE GERMINATION PROTEIN"/>
    <property type="match status" value="1"/>
</dbReference>
<feature type="region of interest" description="Disordered" evidence="5">
    <location>
        <begin position="1"/>
        <end position="22"/>
    </location>
</feature>
<dbReference type="KEGG" id="bkw:BkAM31D_14355"/>
<feature type="transmembrane region" description="Helical" evidence="6">
    <location>
        <begin position="421"/>
        <end position="443"/>
    </location>
</feature>
<evidence type="ECO:0000256" key="4">
    <source>
        <dbReference type="PIRNR" id="PIRNR005690"/>
    </source>
</evidence>
<protein>
    <submittedName>
        <fullName evidence="7">Spore germination protein B1</fullName>
    </submittedName>
</protein>
<dbReference type="Pfam" id="PF03323">
    <property type="entry name" value="GerA"/>
    <property type="match status" value="1"/>
</dbReference>
<evidence type="ECO:0000256" key="2">
    <source>
        <dbReference type="ARBA" id="ARBA00005278"/>
    </source>
</evidence>
<reference evidence="7 8" key="1">
    <citation type="submission" date="2017-04" db="EMBL/GenBank/DDBJ databases">
        <title>Bacillus krulwichiae AM31D Genome sequencing and assembly.</title>
        <authorList>
            <person name="Krulwich T.A."/>
            <person name="Anastor L."/>
            <person name="Ehrlich R."/>
            <person name="Ehrlich G.D."/>
            <person name="Janto B."/>
        </authorList>
    </citation>
    <scope>NUCLEOTIDE SEQUENCE [LARGE SCALE GENOMIC DNA]</scope>
    <source>
        <strain evidence="7 8">AM31D</strain>
    </source>
</reference>
<keyword evidence="8" id="KW-1185">Reference proteome</keyword>
<keyword evidence="3 4" id="KW-0472">Membrane</keyword>
<keyword evidence="6" id="KW-1133">Transmembrane helix</keyword>
<name>A0A1X9ME65_9BACI</name>
<gene>
    <name evidence="7" type="primary">gerBA_2</name>
    <name evidence="7" type="ORF">BkAM31D_14355</name>
</gene>
<sequence>MKHRKPRLIKKKKTKQNNEDQFQTPTDQTIAKFKNQKVNPDIQQSIEFLQNLLGDNDDMVMRRFHVFGKHDAVLFYFEYFNNKEDVQDILKSFMYPPLHLEKEKVSKIYLKEVLLNETLFHADAKLIGDISTLLQALMEGNSIVLIDGLNEAFVIGARNVDKRSVDNPDTERAIRGPREGFIEPISSNIALLRYRLQTTDFCINTMKVGRVTNTKVALCYVKGIADPGLVQEVKDRVTSIDIDTIQDSGYIEQFIEDSHLSPFPQIQNTERPDKAVSAMLEGKVVLLVDGSPFALIAPAVFAQFFQTIEDYTERFMMGSLLRLLRVLALSFALFFPSFYVAIIAFNPELIPTDFAIAVASGRAGVPFPTVIEVLFMEIAMEVLREATVRLPQQVGGALSIVGVLVIGQAAVEAGFVNPITVVVIALTTIGSFATPAYNAAIALRMLRFPLVILSGIFGLIGLMFGFILVMNHILSLKSFGVPYLTPIVPGDFQGMKDTIIRMPLWKMPKRPGQFHPKNQDRLGKNEDMEFNQEQSNPLDLQAGYKRWDKTNGVSKKDNGHSNSDYHRK</sequence>
<dbReference type="AlphaFoldDB" id="A0A1X9ME65"/>
<keyword evidence="6" id="KW-0812">Transmembrane</keyword>
<feature type="transmembrane region" description="Helical" evidence="6">
    <location>
        <begin position="450"/>
        <end position="474"/>
    </location>
</feature>
<dbReference type="InterPro" id="IPR004995">
    <property type="entry name" value="Spore_Ger"/>
</dbReference>
<dbReference type="Proteomes" id="UP000193006">
    <property type="component" value="Chromosome"/>
</dbReference>
<dbReference type="GO" id="GO:0009847">
    <property type="term" value="P:spore germination"/>
    <property type="evidence" value="ECO:0007669"/>
    <property type="project" value="UniProtKB-UniRule"/>
</dbReference>
<evidence type="ECO:0000313" key="7">
    <source>
        <dbReference type="EMBL" id="ARK30924.1"/>
    </source>
</evidence>
<feature type="compositionally biased region" description="Basic and acidic residues" evidence="5">
    <location>
        <begin position="545"/>
        <end position="568"/>
    </location>
</feature>
<dbReference type="RefSeq" id="WP_066151091.1">
    <property type="nucleotide sequence ID" value="NZ_CP020814.1"/>
</dbReference>
<evidence type="ECO:0000256" key="1">
    <source>
        <dbReference type="ARBA" id="ARBA00004141"/>
    </source>
</evidence>
<evidence type="ECO:0000256" key="3">
    <source>
        <dbReference type="ARBA" id="ARBA00023136"/>
    </source>
</evidence>
<dbReference type="InterPro" id="IPR050768">
    <property type="entry name" value="UPF0353/GerABKA_families"/>
</dbReference>